<dbReference type="RefSeq" id="WP_307855723.1">
    <property type="nucleotide sequence ID" value="NZ_JAGINW010000001.1"/>
</dbReference>
<sequence length="413" mass="44624">MSTPGSPDNDQPESIPLVEPAGGTPPVVTQPAELRRAAAALAAGHGPVAVDTERASGYRYSQRAYLVQLRRAGAGTVLVDPVALNDEVDPLIEALAGTEWVLHAASQDLPCLAELGMRPSKLFDTELAGRLAGFDRVALGTLVERVLGYRLEKGHGAADWSRRPLPREWLNYAALDVELLVELRDALETELAEQGKLDWALQEFDALRDAPTPEPRKEPWRRTSGIHRARGARALAFVRALWEVRDSIARERDVAPGRVLPDSAIVDAAVAAPIDEAGLVKLPVFRGRAQRRLAGTWARALKTAAQLPRNELPDPSPQQDGPPPPNRWADKDPAAAARLSAARASLSALAESLRLPVENMVQPDLIRRICWNPPADIDVDGTSAALRAGSAREWQVGLVAELLSKALHATPSE</sequence>
<dbReference type="SUPFAM" id="SSF53098">
    <property type="entry name" value="Ribonuclease H-like"/>
    <property type="match status" value="1"/>
</dbReference>
<dbReference type="PANTHER" id="PTHR47649">
    <property type="entry name" value="RIBONUCLEASE D"/>
    <property type="match status" value="1"/>
</dbReference>
<evidence type="ECO:0000313" key="3">
    <source>
        <dbReference type="EMBL" id="MBP2330871.1"/>
    </source>
</evidence>
<dbReference type="SUPFAM" id="SSF47819">
    <property type="entry name" value="HRDC-like"/>
    <property type="match status" value="1"/>
</dbReference>
<dbReference type="PANTHER" id="PTHR47649:SF1">
    <property type="entry name" value="RIBONUCLEASE D"/>
    <property type="match status" value="1"/>
</dbReference>
<dbReference type="CDD" id="cd06142">
    <property type="entry name" value="RNaseD_exo"/>
    <property type="match status" value="1"/>
</dbReference>
<dbReference type="SMART" id="SM00474">
    <property type="entry name" value="35EXOc"/>
    <property type="match status" value="1"/>
</dbReference>
<dbReference type="Pfam" id="PF18305">
    <property type="entry name" value="DNA_pol_A_exoN"/>
    <property type="match status" value="1"/>
</dbReference>
<dbReference type="InterPro" id="IPR010997">
    <property type="entry name" value="HRDC-like_sf"/>
</dbReference>
<feature type="region of interest" description="Disordered" evidence="1">
    <location>
        <begin position="1"/>
        <end position="28"/>
    </location>
</feature>
<protein>
    <submittedName>
        <fullName evidence="3">Ribonuclease D</fullName>
        <ecNumber evidence="3">3.1.13.5</ecNumber>
    </submittedName>
</protein>
<dbReference type="Gene3D" id="1.10.150.80">
    <property type="entry name" value="HRDC domain"/>
    <property type="match status" value="2"/>
</dbReference>
<reference evidence="3 4" key="1">
    <citation type="submission" date="2021-03" db="EMBL/GenBank/DDBJ databases">
        <title>Sequencing the genomes of 1000 actinobacteria strains.</title>
        <authorList>
            <person name="Klenk H.-P."/>
        </authorList>
    </citation>
    <scope>NUCLEOTIDE SEQUENCE [LARGE SCALE GENOMIC DNA]</scope>
    <source>
        <strain evidence="3 4">DSM 46670</strain>
    </source>
</reference>
<dbReference type="Gene3D" id="3.30.420.10">
    <property type="entry name" value="Ribonuclease H-like superfamily/Ribonuclease H"/>
    <property type="match status" value="1"/>
</dbReference>
<dbReference type="InterPro" id="IPR051086">
    <property type="entry name" value="RNase_D-like"/>
</dbReference>
<name>A0ABS4U2N6_9PSEU</name>
<dbReference type="SMART" id="SM00341">
    <property type="entry name" value="HRDC"/>
    <property type="match status" value="1"/>
</dbReference>
<dbReference type="Pfam" id="PF00570">
    <property type="entry name" value="HRDC"/>
    <property type="match status" value="1"/>
</dbReference>
<dbReference type="InterPro" id="IPR012337">
    <property type="entry name" value="RNaseH-like_sf"/>
</dbReference>
<accession>A0ABS4U2N6</accession>
<dbReference type="Proteomes" id="UP001519332">
    <property type="component" value="Unassembled WGS sequence"/>
</dbReference>
<dbReference type="InterPro" id="IPR041605">
    <property type="entry name" value="Exo_C"/>
</dbReference>
<dbReference type="InterPro" id="IPR044876">
    <property type="entry name" value="HRDC_dom_sf"/>
</dbReference>
<evidence type="ECO:0000256" key="1">
    <source>
        <dbReference type="SAM" id="MobiDB-lite"/>
    </source>
</evidence>
<dbReference type="EC" id="3.1.13.5" evidence="3"/>
<proteinExistence type="predicted"/>
<feature type="compositionally biased region" description="Pro residues" evidence="1">
    <location>
        <begin position="314"/>
        <end position="326"/>
    </location>
</feature>
<dbReference type="GO" id="GO:0033890">
    <property type="term" value="F:ribonuclease D activity"/>
    <property type="evidence" value="ECO:0007669"/>
    <property type="project" value="UniProtKB-EC"/>
</dbReference>
<gene>
    <name evidence="3" type="ORF">JOF56_011256</name>
</gene>
<dbReference type="Pfam" id="PF01612">
    <property type="entry name" value="DNA_pol_A_exo1"/>
    <property type="match status" value="1"/>
</dbReference>
<feature type="domain" description="HRDC" evidence="2">
    <location>
        <begin position="231"/>
        <end position="311"/>
    </location>
</feature>
<dbReference type="InterPro" id="IPR036397">
    <property type="entry name" value="RNaseH_sf"/>
</dbReference>
<organism evidence="3 4">
    <name type="scientific">Kibdelosporangium banguiense</name>
    <dbReference type="NCBI Taxonomy" id="1365924"/>
    <lineage>
        <taxon>Bacteria</taxon>
        <taxon>Bacillati</taxon>
        <taxon>Actinomycetota</taxon>
        <taxon>Actinomycetes</taxon>
        <taxon>Pseudonocardiales</taxon>
        <taxon>Pseudonocardiaceae</taxon>
        <taxon>Kibdelosporangium</taxon>
    </lineage>
</organism>
<comment type="caution">
    <text evidence="3">The sequence shown here is derived from an EMBL/GenBank/DDBJ whole genome shotgun (WGS) entry which is preliminary data.</text>
</comment>
<feature type="region of interest" description="Disordered" evidence="1">
    <location>
        <begin position="306"/>
        <end position="332"/>
    </location>
</feature>
<keyword evidence="4" id="KW-1185">Reference proteome</keyword>
<dbReference type="EMBL" id="JAGINW010000001">
    <property type="protein sequence ID" value="MBP2330871.1"/>
    <property type="molecule type" value="Genomic_DNA"/>
</dbReference>
<keyword evidence="3" id="KW-0378">Hydrolase</keyword>
<evidence type="ECO:0000313" key="4">
    <source>
        <dbReference type="Proteomes" id="UP001519332"/>
    </source>
</evidence>
<dbReference type="InterPro" id="IPR002562">
    <property type="entry name" value="3'-5'_exonuclease_dom"/>
</dbReference>
<dbReference type="PROSITE" id="PS50967">
    <property type="entry name" value="HRDC"/>
    <property type="match status" value="1"/>
</dbReference>
<evidence type="ECO:0000259" key="2">
    <source>
        <dbReference type="PROSITE" id="PS50967"/>
    </source>
</evidence>
<dbReference type="InterPro" id="IPR002121">
    <property type="entry name" value="HRDC_dom"/>
</dbReference>